<dbReference type="eggNOG" id="COG2236">
    <property type="taxonomic scope" value="Bacteria"/>
</dbReference>
<dbReference type="SUPFAM" id="SSF53271">
    <property type="entry name" value="PRTase-like"/>
    <property type="match status" value="1"/>
</dbReference>
<dbReference type="KEGG" id="pla:Plav_0329"/>
<gene>
    <name evidence="4" type="ordered locus">Plav_0329</name>
</gene>
<dbReference type="InterPro" id="IPR000836">
    <property type="entry name" value="PRTase_dom"/>
</dbReference>
<evidence type="ECO:0000259" key="3">
    <source>
        <dbReference type="Pfam" id="PF00156"/>
    </source>
</evidence>
<dbReference type="CDD" id="cd06223">
    <property type="entry name" value="PRTases_typeI"/>
    <property type="match status" value="1"/>
</dbReference>
<dbReference type="PANTHER" id="PTHR43363">
    <property type="entry name" value="HYPOXANTHINE PHOSPHORIBOSYLTRANSFERASE"/>
    <property type="match status" value="1"/>
</dbReference>
<reference evidence="4 5" key="1">
    <citation type="journal article" date="2011" name="Stand. Genomic Sci.">
        <title>Complete genome sequence of Parvibaculum lavamentivorans type strain (DS-1(T)).</title>
        <authorList>
            <person name="Schleheck D."/>
            <person name="Weiss M."/>
            <person name="Pitluck S."/>
            <person name="Bruce D."/>
            <person name="Land M.L."/>
            <person name="Han S."/>
            <person name="Saunders E."/>
            <person name="Tapia R."/>
            <person name="Detter C."/>
            <person name="Brettin T."/>
            <person name="Han J."/>
            <person name="Woyke T."/>
            <person name="Goodwin L."/>
            <person name="Pennacchio L."/>
            <person name="Nolan M."/>
            <person name="Cook A.M."/>
            <person name="Kjelleberg S."/>
            <person name="Thomas T."/>
        </authorList>
    </citation>
    <scope>NUCLEOTIDE SEQUENCE [LARGE SCALE GENOMIC DNA]</scope>
    <source>
        <strain evidence="5">DS-1 / DSM 13023 / NCIMB 13966</strain>
    </source>
</reference>
<dbReference type="OrthoDB" id="307631at2"/>
<evidence type="ECO:0000313" key="4">
    <source>
        <dbReference type="EMBL" id="ABS61952.1"/>
    </source>
</evidence>
<evidence type="ECO:0000256" key="2">
    <source>
        <dbReference type="ARBA" id="ARBA00022679"/>
    </source>
</evidence>
<dbReference type="RefSeq" id="WP_011995243.1">
    <property type="nucleotide sequence ID" value="NC_009719.1"/>
</dbReference>
<name>A7HPW9_PARL1</name>
<keyword evidence="2 4" id="KW-0808">Transferase</keyword>
<protein>
    <submittedName>
        <fullName evidence="4">Phosphoribosyltransferase-like protein</fullName>
    </submittedName>
</protein>
<dbReference type="PANTHER" id="PTHR43363:SF1">
    <property type="entry name" value="HYPOXANTHINE-GUANINE PHOSPHORIBOSYLTRANSFERASE"/>
    <property type="match status" value="1"/>
</dbReference>
<dbReference type="Proteomes" id="UP000006377">
    <property type="component" value="Chromosome"/>
</dbReference>
<proteinExistence type="predicted"/>
<dbReference type="InterPro" id="IPR029057">
    <property type="entry name" value="PRTase-like"/>
</dbReference>
<dbReference type="AlphaFoldDB" id="A7HPW9"/>
<feature type="domain" description="Phosphoribosyltransferase" evidence="3">
    <location>
        <begin position="40"/>
        <end position="171"/>
    </location>
</feature>
<dbReference type="HOGENOM" id="CLU_1336440_0_0_5"/>
<keyword evidence="1 4" id="KW-0328">Glycosyltransferase</keyword>
<accession>A7HPW9</accession>
<keyword evidence="5" id="KW-1185">Reference proteome</keyword>
<dbReference type="STRING" id="402881.Plav_0329"/>
<evidence type="ECO:0000313" key="5">
    <source>
        <dbReference type="Proteomes" id="UP000006377"/>
    </source>
</evidence>
<organism evidence="4 5">
    <name type="scientific">Parvibaculum lavamentivorans (strain DS-1 / DSM 13023 / NCIMB 13966)</name>
    <dbReference type="NCBI Taxonomy" id="402881"/>
    <lineage>
        <taxon>Bacteria</taxon>
        <taxon>Pseudomonadati</taxon>
        <taxon>Pseudomonadota</taxon>
        <taxon>Alphaproteobacteria</taxon>
        <taxon>Hyphomicrobiales</taxon>
        <taxon>Parvibaculaceae</taxon>
        <taxon>Parvibaculum</taxon>
    </lineage>
</organism>
<evidence type="ECO:0000256" key="1">
    <source>
        <dbReference type="ARBA" id="ARBA00022676"/>
    </source>
</evidence>
<dbReference type="Pfam" id="PF00156">
    <property type="entry name" value="Pribosyltran"/>
    <property type="match status" value="1"/>
</dbReference>
<dbReference type="GO" id="GO:0016757">
    <property type="term" value="F:glycosyltransferase activity"/>
    <property type="evidence" value="ECO:0007669"/>
    <property type="project" value="UniProtKB-KW"/>
</dbReference>
<dbReference type="Gene3D" id="3.40.50.2020">
    <property type="match status" value="1"/>
</dbReference>
<sequence length="205" mass="22443">MPEAIAQTAAFLVGIASSVVAALLFTAISTKYNARFSFRRIVALVLELAEQLQNDGFTPDFIVAIDRNSTITGGILAGNLGLKTVISVATISCRRNDGSRETIVAQGYTLDADALSGKKVLVYICFNDSGTSLDTVARQVMSTEKSPSDVRTAALFTTSSPRFMPKYFARKVGTDLRIPIHLIMQRMPWVTPTWKHVLGSERLRR</sequence>
<dbReference type="EMBL" id="CP000774">
    <property type="protein sequence ID" value="ABS61952.1"/>
    <property type="molecule type" value="Genomic_DNA"/>
</dbReference>